<accession>A0A0G0MGV9</accession>
<organism evidence="1 2">
    <name type="scientific">Candidatus Uhrbacteria bacterium GW2011_GWF2_39_13</name>
    <dbReference type="NCBI Taxonomy" id="1618995"/>
    <lineage>
        <taxon>Bacteria</taxon>
        <taxon>Candidatus Uhriibacteriota</taxon>
    </lineage>
</organism>
<dbReference type="SUPFAM" id="SSF52467">
    <property type="entry name" value="DHS-like NAD/FAD-binding domain"/>
    <property type="match status" value="1"/>
</dbReference>
<comment type="caution">
    <text evidence="1">The sequence shown here is derived from an EMBL/GenBank/DDBJ whole genome shotgun (WGS) entry which is preliminary data.</text>
</comment>
<reference evidence="1 2" key="1">
    <citation type="journal article" date="2015" name="Nature">
        <title>rRNA introns, odd ribosomes, and small enigmatic genomes across a large radiation of phyla.</title>
        <authorList>
            <person name="Brown C.T."/>
            <person name="Hug L.A."/>
            <person name="Thomas B.C."/>
            <person name="Sharon I."/>
            <person name="Castelle C.J."/>
            <person name="Singh A."/>
            <person name="Wilkins M.J."/>
            <person name="Williams K.H."/>
            <person name="Banfield J.F."/>
        </authorList>
    </citation>
    <scope>NUCLEOTIDE SEQUENCE [LARGE SCALE GENOMIC DNA]</scope>
</reference>
<name>A0A0G0MGV9_9BACT</name>
<dbReference type="EMBL" id="LBWG01000033">
    <property type="protein sequence ID" value="KKR03279.1"/>
    <property type="molecule type" value="Genomic_DNA"/>
</dbReference>
<sequence>MANPTQTVFILGAGASKECGAPLMGEFLDAAHDLMLLGQTNGADEDFQRVFKWVAALKQTHSMSNLDIQNIESVFSALEMSKILNCFSRINASDKSNSEIDEYEKTVASLRKVIAITLENKTAIKSTNQPNILYLRYAEFSDLIEDLTKKVTPHHVVTIISFNYDLTLDYALIHRGKDKNKISYEYCLEEKNKELLPLLKLHGSLNWFHCEKCKKIITPIPRAETEIDKNGTYYITKIKAHAVCPKCRNTLSNEPIIVPPTWNKNSHYDKISHVWSHSAEKLSMAENIFVIGFSLPETDSFFKYLYGLGTVGSSHFKRFWVFNPDETVKQKFQSILGPLADKRFRFFPTRFSKATSEILINFKRN</sequence>
<evidence type="ECO:0000313" key="2">
    <source>
        <dbReference type="Proteomes" id="UP000033935"/>
    </source>
</evidence>
<dbReference type="AlphaFoldDB" id="A0A0G0MGV9"/>
<dbReference type="PATRIC" id="fig|1618995.3.peg.1010"/>
<dbReference type="Proteomes" id="UP000033935">
    <property type="component" value="Unassembled WGS sequence"/>
</dbReference>
<dbReference type="InterPro" id="IPR029035">
    <property type="entry name" value="DHS-like_NAD/FAD-binding_dom"/>
</dbReference>
<protein>
    <submittedName>
        <fullName evidence="1">Uncharacterized protein</fullName>
    </submittedName>
</protein>
<evidence type="ECO:0000313" key="1">
    <source>
        <dbReference type="EMBL" id="KKR03279.1"/>
    </source>
</evidence>
<proteinExistence type="predicted"/>
<gene>
    <name evidence="1" type="ORF">UT30_C0033G0005</name>
</gene>